<gene>
    <name evidence="2" type="ORF">KU39_189</name>
</gene>
<reference evidence="2 3" key="1">
    <citation type="journal article" date="2014" name="Genome Announc.">
        <title>Comparative Genome Analysis of Two Isolates of the Fish Pathogen Piscirickettsia salmonis from Different Hosts Reveals Major Differences in Virulence-Associated Secretion Systems.</title>
        <authorList>
            <person name="Bohle H."/>
            <person name="Henriquez P."/>
            <person name="Grothusen H."/>
            <person name="Navas E."/>
            <person name="Sandoval A."/>
            <person name="Bustamante F."/>
            <person name="Bustos P."/>
            <person name="Mancilla M."/>
        </authorList>
    </citation>
    <scope>NUCLEOTIDE SEQUENCE [LARGE SCALE GENOMIC DNA]</scope>
    <source>
        <strain evidence="3">B1-32597</strain>
    </source>
</reference>
<accession>A0A1L6TGA1</accession>
<dbReference type="AlphaFoldDB" id="A0A1L6TGA1"/>
<name>A0A1L6TGA1_PISSA</name>
<evidence type="ECO:0000313" key="3">
    <source>
        <dbReference type="Proteomes" id="UP000029558"/>
    </source>
</evidence>
<dbReference type="GO" id="GO:0016020">
    <property type="term" value="C:membrane"/>
    <property type="evidence" value="ECO:0007669"/>
    <property type="project" value="InterPro"/>
</dbReference>
<dbReference type="PROSITE" id="PS00379">
    <property type="entry name" value="CDP_ALCOHOL_P_TRANSF"/>
    <property type="match status" value="1"/>
</dbReference>
<dbReference type="Pfam" id="PF01066">
    <property type="entry name" value="CDP-OH_P_transf"/>
    <property type="match status" value="1"/>
</dbReference>
<organism evidence="2 3">
    <name type="scientific">Piscirickettsia salmonis</name>
    <dbReference type="NCBI Taxonomy" id="1238"/>
    <lineage>
        <taxon>Bacteria</taxon>
        <taxon>Pseudomonadati</taxon>
        <taxon>Pseudomonadota</taxon>
        <taxon>Gammaproteobacteria</taxon>
        <taxon>Thiotrichales</taxon>
        <taxon>Piscirickettsiaceae</taxon>
        <taxon>Piscirickettsia</taxon>
    </lineage>
</organism>
<dbReference type="GO" id="GO:0008654">
    <property type="term" value="P:phospholipid biosynthetic process"/>
    <property type="evidence" value="ECO:0007669"/>
    <property type="project" value="InterPro"/>
</dbReference>
<dbReference type="GO" id="GO:0016780">
    <property type="term" value="F:phosphotransferase activity, for other substituted phosphate groups"/>
    <property type="evidence" value="ECO:0007669"/>
    <property type="project" value="InterPro"/>
</dbReference>
<dbReference type="Proteomes" id="UP000029558">
    <property type="component" value="Chromosome"/>
</dbReference>
<dbReference type="Gene3D" id="1.20.120.1760">
    <property type="match status" value="1"/>
</dbReference>
<dbReference type="RefSeq" id="WP_017377588.1">
    <property type="nucleotide sequence ID" value="NZ_CP012508.1"/>
</dbReference>
<dbReference type="InterPro" id="IPR000462">
    <property type="entry name" value="CDP-OH_P_trans"/>
</dbReference>
<keyword evidence="1" id="KW-0808">Transferase</keyword>
<dbReference type="InterPro" id="IPR048254">
    <property type="entry name" value="CDP_ALCOHOL_P_TRANSF_CS"/>
</dbReference>
<sequence>MIDSHLSGVYQRLLVLPVARMCRLSANTITILGLLSGLVSALCIALNWPYWAACLLLLSGYLDSLDGVVARYYAQSSNQGCVLDIFCDRMVECVVMLGLLLVDPGARALAAFLMLGASYLCITSFLVTAIFSKQAHYKSFHYSPGLMERCEAFVFFIVMILWPAGFTGLAFAYSSLVLLTALMRVGQFIYFHRLSNI</sequence>
<comment type="similarity">
    <text evidence="1">Belongs to the CDP-alcohol phosphatidyltransferase class-I family.</text>
</comment>
<evidence type="ECO:0000256" key="1">
    <source>
        <dbReference type="RuleBase" id="RU003750"/>
    </source>
</evidence>
<proteinExistence type="inferred from homology"/>
<dbReference type="OrthoDB" id="9790577at2"/>
<dbReference type="EMBL" id="CP012508">
    <property type="protein sequence ID" value="ALB21375.1"/>
    <property type="molecule type" value="Genomic_DNA"/>
</dbReference>
<evidence type="ECO:0000313" key="2">
    <source>
        <dbReference type="EMBL" id="ALB21375.1"/>
    </source>
</evidence>
<dbReference type="InterPro" id="IPR043130">
    <property type="entry name" value="CDP-OH_PTrfase_TM_dom"/>
</dbReference>
<protein>
    <submittedName>
        <fullName evidence="2">CDP-alcohol phosphatidyltransferase</fullName>
    </submittedName>
</protein>